<feature type="domain" description="Ketoreductase" evidence="4">
    <location>
        <begin position="9"/>
        <end position="193"/>
    </location>
</feature>
<protein>
    <submittedName>
        <fullName evidence="5">Short chain dehydrogenase</fullName>
    </submittedName>
</protein>
<dbReference type="FunFam" id="3.40.50.720:FF:000047">
    <property type="entry name" value="NADP-dependent L-serine/L-allo-threonine dehydrogenase"/>
    <property type="match status" value="1"/>
</dbReference>
<comment type="similarity">
    <text evidence="1 3">Belongs to the short-chain dehydrogenases/reductases (SDR) family.</text>
</comment>
<dbReference type="PANTHER" id="PTHR44196">
    <property type="entry name" value="DEHYDROGENASE/REDUCTASE SDR FAMILY MEMBER 7B"/>
    <property type="match status" value="1"/>
</dbReference>
<dbReference type="RefSeq" id="WP_088572484.1">
    <property type="nucleotide sequence ID" value="NZ_FYEK01000077.1"/>
</dbReference>
<accession>A0A212RTP0</accession>
<dbReference type="PRINTS" id="PR00081">
    <property type="entry name" value="GDHRDH"/>
</dbReference>
<reference evidence="6" key="1">
    <citation type="submission" date="2017-06" db="EMBL/GenBank/DDBJ databases">
        <authorList>
            <person name="Varghese N."/>
            <person name="Submissions S."/>
        </authorList>
    </citation>
    <scope>NUCLEOTIDE SEQUENCE [LARGE SCALE GENOMIC DNA]</scope>
    <source>
        <strain evidence="6">JAD2</strain>
    </source>
</reference>
<dbReference type="InterPro" id="IPR002347">
    <property type="entry name" value="SDR_fam"/>
</dbReference>
<dbReference type="PANTHER" id="PTHR44196:SF1">
    <property type="entry name" value="DEHYDROGENASE_REDUCTASE SDR FAMILY MEMBER 7B"/>
    <property type="match status" value="1"/>
</dbReference>
<evidence type="ECO:0000256" key="2">
    <source>
        <dbReference type="ARBA" id="ARBA00023002"/>
    </source>
</evidence>
<sequence>MEMEGGEGRVVLITGASSGIGAATARLLARQGMRVVLTARRQDRLEALAQEIEREGGAALAIPADLGDPSAREALVDQVEARWGPVEVLINNAGFGYYATVEDTPWEVVRRMFEVNILAMIHLTQRVVPGMRRLGRGHIVNIASVAGYISTPPLTVYSATKFAVVGFSEGLRRELEPHGIHVTVISPGPVRTEFGRAASGLEVDPGEVPGGLAPEAIARAIARALRRPVPEIVIPARYIPAIWINRVLPRLVDWGTARQGRAWLRHLEEARRSGSRSAA</sequence>
<dbReference type="Pfam" id="PF00106">
    <property type="entry name" value="adh_short"/>
    <property type="match status" value="1"/>
</dbReference>
<dbReference type="InterPro" id="IPR057326">
    <property type="entry name" value="KR_dom"/>
</dbReference>
<dbReference type="GO" id="GO:0016616">
    <property type="term" value="F:oxidoreductase activity, acting on the CH-OH group of donors, NAD or NADP as acceptor"/>
    <property type="evidence" value="ECO:0007669"/>
    <property type="project" value="UniProtKB-ARBA"/>
</dbReference>
<dbReference type="EMBL" id="FYEK01000077">
    <property type="protein sequence ID" value="SNB75892.1"/>
    <property type="molecule type" value="Genomic_DNA"/>
</dbReference>
<keyword evidence="6" id="KW-1185">Reference proteome</keyword>
<dbReference type="PIRSF" id="PIRSF000126">
    <property type="entry name" value="11-beta-HSD1"/>
    <property type="match status" value="1"/>
</dbReference>
<name>A0A212RTP0_9CHLR</name>
<dbReference type="InterPro" id="IPR036291">
    <property type="entry name" value="NAD(P)-bd_dom_sf"/>
</dbReference>
<dbReference type="OrthoDB" id="9792003at2"/>
<proteinExistence type="inferred from homology"/>
<dbReference type="FunCoup" id="A0A212RTP0">
    <property type="interactions" value="310"/>
</dbReference>
<gene>
    <name evidence="5" type="ORF">SAMN02746019_00020570</name>
</gene>
<evidence type="ECO:0000259" key="4">
    <source>
        <dbReference type="SMART" id="SM00822"/>
    </source>
</evidence>
<dbReference type="InterPro" id="IPR020904">
    <property type="entry name" value="Sc_DH/Rdtase_CS"/>
</dbReference>
<dbReference type="AlphaFoldDB" id="A0A212RTP0"/>
<dbReference type="PROSITE" id="PS00061">
    <property type="entry name" value="ADH_SHORT"/>
    <property type="match status" value="1"/>
</dbReference>
<organism evidence="5 6">
    <name type="scientific">Thermoflexus hugenholtzii JAD2</name>
    <dbReference type="NCBI Taxonomy" id="877466"/>
    <lineage>
        <taxon>Bacteria</taxon>
        <taxon>Bacillati</taxon>
        <taxon>Chloroflexota</taxon>
        <taxon>Thermoflexia</taxon>
        <taxon>Thermoflexales</taxon>
        <taxon>Thermoflexaceae</taxon>
        <taxon>Thermoflexus</taxon>
    </lineage>
</organism>
<dbReference type="InParanoid" id="A0A212RTP0"/>
<evidence type="ECO:0000313" key="5">
    <source>
        <dbReference type="EMBL" id="SNB75892.1"/>
    </source>
</evidence>
<dbReference type="SUPFAM" id="SSF51735">
    <property type="entry name" value="NAD(P)-binding Rossmann-fold domains"/>
    <property type="match status" value="1"/>
</dbReference>
<evidence type="ECO:0000313" key="6">
    <source>
        <dbReference type="Proteomes" id="UP000197025"/>
    </source>
</evidence>
<evidence type="ECO:0000256" key="3">
    <source>
        <dbReference type="RuleBase" id="RU000363"/>
    </source>
</evidence>
<dbReference type="Proteomes" id="UP000197025">
    <property type="component" value="Unassembled WGS sequence"/>
</dbReference>
<dbReference type="GO" id="GO:0016020">
    <property type="term" value="C:membrane"/>
    <property type="evidence" value="ECO:0007669"/>
    <property type="project" value="TreeGrafter"/>
</dbReference>
<keyword evidence="2" id="KW-0560">Oxidoreductase</keyword>
<dbReference type="PRINTS" id="PR00080">
    <property type="entry name" value="SDRFAMILY"/>
</dbReference>
<dbReference type="Gene3D" id="3.40.50.720">
    <property type="entry name" value="NAD(P)-binding Rossmann-like Domain"/>
    <property type="match status" value="1"/>
</dbReference>
<dbReference type="SMART" id="SM00822">
    <property type="entry name" value="PKS_KR"/>
    <property type="match status" value="1"/>
</dbReference>
<evidence type="ECO:0000256" key="1">
    <source>
        <dbReference type="ARBA" id="ARBA00006484"/>
    </source>
</evidence>